<dbReference type="SUPFAM" id="SSF53167">
    <property type="entry name" value="Purine and uridine phosphorylases"/>
    <property type="match status" value="1"/>
</dbReference>
<dbReference type="AlphaFoldDB" id="A0AAV9XRR8"/>
<sequence length="1071" mass="119913">MLKRKRPDNGDDRVCWRNTPKTKFSRGDYTIGWIAALPIEMDAARAMLDEIHDTVGNRPGDCNTYLFGAIEAHNVVITCLPEYGTISAAVVASHMESSFPSLRYYLMVGIGGGVPTPNKNVDIRLGDIVVSKPTGVFPGVVQYDYGKTLAGGRFERVGTLNKPSRDLLAATAQVQRNRITNLVSEAGRRDPKNMIRFAHPGQDQDQLFQAEYDHNGEDTCDNCDKDRRVDRSSRETDEPVIHYGLIGSGNRVMKDGRTRDRISQQCGGIYCFEMEAAGLMDILPSIVIRGICDYSDSHKNKHWQGYAAATAAAYAKLLISVIPPIQILDTAYSDISLEETDDFEKTKLNCLRSLSFPNIDARQQNIATAHENTCDWFFQKPKFIQWKDRVNTNDHKGVLWIKGKPGAGKSTLMKHTFLYCKKSFLRHSIAAYFFHARGSQLEKSSFGMLRSLLYQILDQDADACRLFIPRFLDNKKKHKESWEWHPSELKDSLRQIVRHQHTHTPIILLVDALDECEEPEVRSVVRFLEDLSLDAIAAGNPLNICLSSRHYPTITMRKFLELVVERQTEHDEDITLYVRSKLSINNNDIVGRLLNKAQGVFMWVVLVTEMLNQAYEEGMLTAMRKRLEEIPSDLDEVFQIILEKDNQYKSETTLILQWVLFSHNQLRADELYYAVRAGTEIESLGPRKDTEETIQVISRFITTTSRGLVEITYGMSVQFIHETVNDFLIRNKRLQKLDPTLEPDVIGISHERLALCCLSYVEMSGPAFEEMLGAALYAKSADMQERYPLLKGRESTTMKKHYPFLEYASCDISYHAKNFGYNNGSTFLLRLQEPEMLRKFRIAHDAFQPSLIHAFGSDASLLYISVVWQDLSLIRTLLFESSVSIDIPGGDMIQALHQTAKRSKYVIRKQLRESVNLNAKGGHYGTALQAATVSGNKNIVELLLAAGTDTNTQGGHYGNALQGAAVNGYKDLVETLLAAGANINAQGGYYGTALQGAAVNGYKNIVETLLAAGADVNAQGGYYGTALQGAAVYRHKDTIEILLAAGADVNTLSGKDSNHSRISSGTLSQIF</sequence>
<feature type="repeat" description="ANK" evidence="2">
    <location>
        <begin position="1022"/>
        <end position="1054"/>
    </location>
</feature>
<dbReference type="PANTHER" id="PTHR46082:SF11">
    <property type="entry name" value="AAA+ ATPASE DOMAIN-CONTAINING PROTEIN-RELATED"/>
    <property type="match status" value="1"/>
</dbReference>
<dbReference type="EMBL" id="JAVHJO010000001">
    <property type="protein sequence ID" value="KAK6544651.1"/>
    <property type="molecule type" value="Genomic_DNA"/>
</dbReference>
<dbReference type="InterPro" id="IPR002110">
    <property type="entry name" value="Ankyrin_rpt"/>
</dbReference>
<evidence type="ECO:0000313" key="4">
    <source>
        <dbReference type="EMBL" id="KAK6544651.1"/>
    </source>
</evidence>
<dbReference type="Gene3D" id="3.40.50.300">
    <property type="entry name" value="P-loop containing nucleotide triphosphate hydrolases"/>
    <property type="match status" value="1"/>
</dbReference>
<feature type="repeat" description="ANK" evidence="2">
    <location>
        <begin position="923"/>
        <end position="955"/>
    </location>
</feature>
<dbReference type="InterPro" id="IPR027417">
    <property type="entry name" value="P-loop_NTPase"/>
</dbReference>
<evidence type="ECO:0000313" key="5">
    <source>
        <dbReference type="Proteomes" id="UP001365542"/>
    </source>
</evidence>
<keyword evidence="5" id="KW-1185">Reference proteome</keyword>
<dbReference type="InterPro" id="IPR036770">
    <property type="entry name" value="Ankyrin_rpt-contain_sf"/>
</dbReference>
<feature type="domain" description="Nephrocystin 3-like N-terminal" evidence="3">
    <location>
        <begin position="372"/>
        <end position="549"/>
    </location>
</feature>
<accession>A0AAV9XRR8</accession>
<dbReference type="GO" id="GO:0003824">
    <property type="term" value="F:catalytic activity"/>
    <property type="evidence" value="ECO:0007669"/>
    <property type="project" value="InterPro"/>
</dbReference>
<dbReference type="Pfam" id="PF24883">
    <property type="entry name" value="NPHP3_N"/>
    <property type="match status" value="1"/>
</dbReference>
<gene>
    <name evidence="4" type="ORF">TWF694_001340</name>
</gene>
<dbReference type="InterPro" id="IPR056884">
    <property type="entry name" value="NPHP3-like_N"/>
</dbReference>
<dbReference type="SUPFAM" id="SSF52540">
    <property type="entry name" value="P-loop containing nucleoside triphosphate hydrolases"/>
    <property type="match status" value="1"/>
</dbReference>
<dbReference type="InterPro" id="IPR053137">
    <property type="entry name" value="NLR-like"/>
</dbReference>
<feature type="repeat" description="ANK" evidence="2">
    <location>
        <begin position="989"/>
        <end position="1021"/>
    </location>
</feature>
<organism evidence="4 5">
    <name type="scientific">Orbilia ellipsospora</name>
    <dbReference type="NCBI Taxonomy" id="2528407"/>
    <lineage>
        <taxon>Eukaryota</taxon>
        <taxon>Fungi</taxon>
        <taxon>Dikarya</taxon>
        <taxon>Ascomycota</taxon>
        <taxon>Pezizomycotina</taxon>
        <taxon>Orbiliomycetes</taxon>
        <taxon>Orbiliales</taxon>
        <taxon>Orbiliaceae</taxon>
        <taxon>Orbilia</taxon>
    </lineage>
</organism>
<keyword evidence="2" id="KW-0040">ANK repeat</keyword>
<evidence type="ECO:0000259" key="3">
    <source>
        <dbReference type="Pfam" id="PF24883"/>
    </source>
</evidence>
<dbReference type="SMART" id="SM00248">
    <property type="entry name" value="ANK"/>
    <property type="match status" value="5"/>
</dbReference>
<dbReference type="Proteomes" id="UP001365542">
    <property type="component" value="Unassembled WGS sequence"/>
</dbReference>
<dbReference type="Gene3D" id="3.40.50.1580">
    <property type="entry name" value="Nucleoside phosphorylase domain"/>
    <property type="match status" value="1"/>
</dbReference>
<evidence type="ECO:0000256" key="1">
    <source>
        <dbReference type="ARBA" id="ARBA00022737"/>
    </source>
</evidence>
<dbReference type="PANTHER" id="PTHR46082">
    <property type="entry name" value="ATP/GTP-BINDING PROTEIN-RELATED"/>
    <property type="match status" value="1"/>
</dbReference>
<dbReference type="InterPro" id="IPR035994">
    <property type="entry name" value="Nucleoside_phosphorylase_sf"/>
</dbReference>
<name>A0AAV9XRR8_9PEZI</name>
<dbReference type="PROSITE" id="PS50088">
    <property type="entry name" value="ANK_REPEAT"/>
    <property type="match status" value="4"/>
</dbReference>
<dbReference type="Gene3D" id="1.25.40.20">
    <property type="entry name" value="Ankyrin repeat-containing domain"/>
    <property type="match status" value="1"/>
</dbReference>
<dbReference type="GO" id="GO:0009116">
    <property type="term" value="P:nucleoside metabolic process"/>
    <property type="evidence" value="ECO:0007669"/>
    <property type="project" value="InterPro"/>
</dbReference>
<comment type="caution">
    <text evidence="4">The sequence shown here is derived from an EMBL/GenBank/DDBJ whole genome shotgun (WGS) entry which is preliminary data.</text>
</comment>
<dbReference type="Pfam" id="PF12796">
    <property type="entry name" value="Ank_2"/>
    <property type="match status" value="1"/>
</dbReference>
<keyword evidence="1" id="KW-0677">Repeat</keyword>
<proteinExistence type="predicted"/>
<feature type="repeat" description="ANK" evidence="2">
    <location>
        <begin position="956"/>
        <end position="988"/>
    </location>
</feature>
<dbReference type="PROSITE" id="PS50297">
    <property type="entry name" value="ANK_REP_REGION"/>
    <property type="match status" value="2"/>
</dbReference>
<evidence type="ECO:0000256" key="2">
    <source>
        <dbReference type="PROSITE-ProRule" id="PRU00023"/>
    </source>
</evidence>
<reference evidence="4 5" key="1">
    <citation type="submission" date="2019-10" db="EMBL/GenBank/DDBJ databases">
        <authorList>
            <person name="Palmer J.M."/>
        </authorList>
    </citation>
    <scope>NUCLEOTIDE SEQUENCE [LARGE SCALE GENOMIC DNA]</scope>
    <source>
        <strain evidence="4 5">TWF694</strain>
    </source>
</reference>
<protein>
    <recommendedName>
        <fullName evidence="3">Nephrocystin 3-like N-terminal domain-containing protein</fullName>
    </recommendedName>
</protein>
<dbReference type="SUPFAM" id="SSF48403">
    <property type="entry name" value="Ankyrin repeat"/>
    <property type="match status" value="1"/>
</dbReference>